<dbReference type="EMBL" id="FXAR01000005">
    <property type="protein sequence ID" value="SMG28793.1"/>
    <property type="molecule type" value="Genomic_DNA"/>
</dbReference>
<keyword evidence="5" id="KW-1185">Reference proteome</keyword>
<feature type="signal peptide" evidence="1">
    <location>
        <begin position="1"/>
        <end position="26"/>
    </location>
</feature>
<dbReference type="Pfam" id="PF00561">
    <property type="entry name" value="Abhydrolase_1"/>
    <property type="match status" value="1"/>
</dbReference>
<sequence>MRLMPRSLAAVATLSLLPLTVPPADAAPAITWETCPAQVTDPSAQCGRIDVPMYHSDPTGETISVGFVSVPAASGTAHGTLFGNPGGPGGDAYSYFGDNQNFAWPAGIVDEWDRVAVQPRGLPGSTGVNCAEAAFSMGLADTLTRQGGFIREACEQAHPGYTGSLTTDNTVDDWEWVRQALDRETISIMGLSYGTYLGSAYATRYPQHTDRVVLDSAMDPGLAWNGIMGSQQAGYEHTLHEFLTWVADRHDTYGLGETPLAVYQAWSARIVAETGTNPTVVPPPARVGDLPPGLGSSGEPGAQAYTAINPFVVSSQGLSSQAVTGGNQANSPLLAMTRMGLPFTSQWDGLAHMINGTAPVPSPEEMTEAMPEQTLLDTANSQLMQRLIMCNENAYPANPADYPTFAWTNFVTGDIFTAPNAMFTSGAACAGAEPIASLPPVNGDGLETRPLLIQATTDPQTPYGTHRVLADAMGAHVLTVDGAGHGHVGLGNKAVDDAVVEYLRTGTTSVTEVPGLNR</sequence>
<dbReference type="Proteomes" id="UP000193309">
    <property type="component" value="Unassembled WGS sequence"/>
</dbReference>
<dbReference type="InterPro" id="IPR013595">
    <property type="entry name" value="Pept_S33_TAP-like_C"/>
</dbReference>
<evidence type="ECO:0000259" key="2">
    <source>
        <dbReference type="Pfam" id="PF00561"/>
    </source>
</evidence>
<protein>
    <submittedName>
        <fullName evidence="4">Alpha/beta hydrolase fold</fullName>
    </submittedName>
</protein>
<dbReference type="GO" id="GO:0016787">
    <property type="term" value="F:hydrolase activity"/>
    <property type="evidence" value="ECO:0007669"/>
    <property type="project" value="UniProtKB-KW"/>
</dbReference>
<evidence type="ECO:0000259" key="3">
    <source>
        <dbReference type="Pfam" id="PF08386"/>
    </source>
</evidence>
<dbReference type="Gene3D" id="3.40.50.1820">
    <property type="entry name" value="alpha/beta hydrolase"/>
    <property type="match status" value="1"/>
</dbReference>
<feature type="chain" id="PRO_5012440129" evidence="1">
    <location>
        <begin position="27"/>
        <end position="518"/>
    </location>
</feature>
<evidence type="ECO:0000313" key="5">
    <source>
        <dbReference type="Proteomes" id="UP000193309"/>
    </source>
</evidence>
<keyword evidence="4" id="KW-0378">Hydrolase</keyword>
<name>A0A1X7JKV3_9CORY</name>
<dbReference type="Pfam" id="PF08386">
    <property type="entry name" value="Abhydrolase_4"/>
    <property type="match status" value="1"/>
</dbReference>
<dbReference type="AlphaFoldDB" id="A0A1X7JKV3"/>
<feature type="domain" description="Peptidase S33 tripeptidyl aminopeptidase-like C-terminal" evidence="3">
    <location>
        <begin position="422"/>
        <end position="510"/>
    </location>
</feature>
<dbReference type="InterPro" id="IPR029058">
    <property type="entry name" value="AB_hydrolase_fold"/>
</dbReference>
<organism evidence="4 5">
    <name type="scientific">Corynebacterium pollutisoli</name>
    <dbReference type="NCBI Taxonomy" id="1610489"/>
    <lineage>
        <taxon>Bacteria</taxon>
        <taxon>Bacillati</taxon>
        <taxon>Actinomycetota</taxon>
        <taxon>Actinomycetes</taxon>
        <taxon>Mycobacteriales</taxon>
        <taxon>Corynebacteriaceae</taxon>
        <taxon>Corynebacterium</taxon>
    </lineage>
</organism>
<accession>A0A1X7JKV3</accession>
<reference evidence="5" key="1">
    <citation type="submission" date="2017-04" db="EMBL/GenBank/DDBJ databases">
        <authorList>
            <person name="Varghese N."/>
            <person name="Submissions S."/>
        </authorList>
    </citation>
    <scope>NUCLEOTIDE SEQUENCE [LARGE SCALE GENOMIC DNA]</scope>
    <source>
        <strain evidence="5">VDS</strain>
    </source>
</reference>
<dbReference type="SUPFAM" id="SSF53474">
    <property type="entry name" value="alpha/beta-Hydrolases"/>
    <property type="match status" value="1"/>
</dbReference>
<proteinExistence type="predicted"/>
<keyword evidence="1" id="KW-0732">Signal</keyword>
<dbReference type="InterPro" id="IPR000073">
    <property type="entry name" value="AB_hydrolase_1"/>
</dbReference>
<evidence type="ECO:0000256" key="1">
    <source>
        <dbReference type="SAM" id="SignalP"/>
    </source>
</evidence>
<evidence type="ECO:0000313" key="4">
    <source>
        <dbReference type="EMBL" id="SMG28793.1"/>
    </source>
</evidence>
<dbReference type="STRING" id="1610489.SAMN06295981_1730"/>
<feature type="domain" description="AB hydrolase-1" evidence="2">
    <location>
        <begin position="163"/>
        <end position="252"/>
    </location>
</feature>
<gene>
    <name evidence="4" type="ORF">SAMN06295981_1730</name>
</gene>